<dbReference type="InterPro" id="IPR057651">
    <property type="entry name" value="Ig_TPPC8_C"/>
</dbReference>
<dbReference type="Pfam" id="PF12739">
    <property type="entry name" value="TRAPPC-Trs85"/>
    <property type="match status" value="1"/>
</dbReference>
<reference evidence="4" key="1">
    <citation type="submission" date="2017-09" db="EMBL/GenBank/DDBJ databases">
        <title>Contemporary evolution of a Lepidopteran species, Heliothis virescens, in response to modern agricultural practices.</title>
        <authorList>
            <person name="Fritz M.L."/>
            <person name="Deyonke A.M."/>
            <person name="Papanicolaou A."/>
            <person name="Micinski S."/>
            <person name="Westbrook J."/>
            <person name="Gould F."/>
        </authorList>
    </citation>
    <scope>NUCLEOTIDE SEQUENCE [LARGE SCALE GENOMIC DNA]</scope>
    <source>
        <strain evidence="4">HvINT-</strain>
        <tissue evidence="4">Whole body</tissue>
    </source>
</reference>
<feature type="domain" description="TPPC8 first Ig-like" evidence="3">
    <location>
        <begin position="334"/>
        <end position="520"/>
    </location>
</feature>
<accession>A0A2A4K057</accession>
<dbReference type="AlphaFoldDB" id="A0A2A4K057"/>
<dbReference type="Pfam" id="PF24545">
    <property type="entry name" value="Ig_TPPC8_1st"/>
    <property type="match status" value="1"/>
</dbReference>
<organism evidence="4">
    <name type="scientific">Heliothis virescens</name>
    <name type="common">Tobacco budworm moth</name>
    <dbReference type="NCBI Taxonomy" id="7102"/>
    <lineage>
        <taxon>Eukaryota</taxon>
        <taxon>Metazoa</taxon>
        <taxon>Ecdysozoa</taxon>
        <taxon>Arthropoda</taxon>
        <taxon>Hexapoda</taxon>
        <taxon>Insecta</taxon>
        <taxon>Pterygota</taxon>
        <taxon>Neoptera</taxon>
        <taxon>Endopterygota</taxon>
        <taxon>Lepidoptera</taxon>
        <taxon>Glossata</taxon>
        <taxon>Ditrysia</taxon>
        <taxon>Noctuoidea</taxon>
        <taxon>Noctuidae</taxon>
        <taxon>Heliothinae</taxon>
        <taxon>Heliothis</taxon>
    </lineage>
</organism>
<gene>
    <name evidence="4" type="ORF">B5V51_8184</name>
</gene>
<name>A0A2A4K057_HELVI</name>
<dbReference type="PANTHER" id="PTHR12975:SF6">
    <property type="entry name" value="TRAFFICKING PROTEIN PARTICLE COMPLEX SUBUNIT 8"/>
    <property type="match status" value="1"/>
</dbReference>
<evidence type="ECO:0000259" key="2">
    <source>
        <dbReference type="Pfam" id="PF24542"/>
    </source>
</evidence>
<feature type="domain" description="TPPC8 C-terminal Ig-like" evidence="2">
    <location>
        <begin position="825"/>
        <end position="927"/>
    </location>
</feature>
<feature type="region of interest" description="Disordered" evidence="1">
    <location>
        <begin position="1"/>
        <end position="21"/>
    </location>
</feature>
<dbReference type="EMBL" id="NWSH01000357">
    <property type="protein sequence ID" value="PCG77050.1"/>
    <property type="molecule type" value="Genomic_DNA"/>
</dbReference>
<sequence>MSSSLTNLPTTPSEPQGVFPSAAANISDENTTVIPSINPETLHPLTAAETDVYDNANSLQTHSFSGSSESMNVAGKGLDYSTEVHGTALNASDVEAIKKFLQEYASKALLPYMEKQISQLSEVVANRKGVSRSLLSATKRWFGTGKGGNTTGNSTVIYTSDCPELQLRRLGDLWFLCRQWQRAFDTYHTAKREFYADSAWLCYAGALEMAAISAFMAGDSNRKTHGYMEESIVTYLNTCRMVQYAVRATLLSVLCLSGSGLHGEAAKQLIRMTSEDSDLRSAMLLEQAALCFLSAESDVIFVDQQWVESNPEVASTLEELPLPLVEARQTSVMLLQVAQGAVPMIFKPTVDLYTDATDAEPLVPQGEPIQISVTLWNPMKISLILKDVELLWRFVTTTEGDAASGDEEVLSNEQALSAGQVLESNTISSQKIKSVILEGDTKKVLIFTLTPLKVGRLNIHGLAYKLVNTGEGGTENGNSITISGKVNLTPNGKTPDKRLQITVIPEAPCLQMTFSETSSDIISGEMRTIDVEFTNVGPVDMNDLYVAVSHPDCVNIVTDEDENDFKVLYDEKYRDPPTYSELCQRYTRYSSGKKQSIVAFYEFLGSKEAVELAVTPRRSLRRVDGEVVENMSLAVEIKNIFNEKGEDLSVEILEASLLSRQWSLTSLVAARGAAEALQARDKLHVVLRARRLPQPPPRLAHTRLKINHHDPDAEPAINVPPYSKFVLDGQHSYIDSPDSAIAQDTSDKRTGLIQSMFVLRWKVHEKTKGKTAVGQHCLWLDCFTKAISREREYIPGEVAPIQIDEFDSKLDLRESNTKTKKDNVVIFRLEHSNYINHNFNETKLCLVPVTLNIVNCYGVPVKVFIDMSKQKNRELSGELGWAGALSYGNDVDAKELGVSVNLDKFESKRVQVRGVCAAPGTYLVGSAFSVSTTGQDANLNVSNVSNNTSLLVVEQVA</sequence>
<dbReference type="InterPro" id="IPR058541">
    <property type="entry name" value="Ig_TPPC8_1st"/>
</dbReference>
<dbReference type="Pfam" id="PF24542">
    <property type="entry name" value="Ig_TPPC8_C"/>
    <property type="match status" value="1"/>
</dbReference>
<feature type="compositionally biased region" description="Low complexity" evidence="1">
    <location>
        <begin position="1"/>
        <end position="13"/>
    </location>
</feature>
<dbReference type="STRING" id="7102.A0A2A4K057"/>
<evidence type="ECO:0000313" key="4">
    <source>
        <dbReference type="EMBL" id="PCG77050.1"/>
    </source>
</evidence>
<dbReference type="GO" id="GO:1990072">
    <property type="term" value="C:TRAPPIII protein complex"/>
    <property type="evidence" value="ECO:0007669"/>
    <property type="project" value="TreeGrafter"/>
</dbReference>
<comment type="caution">
    <text evidence="4">The sequence shown here is derived from an EMBL/GenBank/DDBJ whole genome shotgun (WGS) entry which is preliminary data.</text>
</comment>
<dbReference type="InterPro" id="IPR024420">
    <property type="entry name" value="TRAPP_III_complex_Trs85"/>
</dbReference>
<protein>
    <submittedName>
        <fullName evidence="4">Uncharacterized protein</fullName>
    </submittedName>
</protein>
<dbReference type="PANTHER" id="PTHR12975">
    <property type="entry name" value="TRANSPORT PROTEIN TRAPP"/>
    <property type="match status" value="1"/>
</dbReference>
<proteinExistence type="predicted"/>
<evidence type="ECO:0000259" key="3">
    <source>
        <dbReference type="Pfam" id="PF24545"/>
    </source>
</evidence>
<evidence type="ECO:0000256" key="1">
    <source>
        <dbReference type="SAM" id="MobiDB-lite"/>
    </source>
</evidence>